<dbReference type="InterPro" id="IPR027417">
    <property type="entry name" value="P-loop_NTPase"/>
</dbReference>
<reference evidence="6" key="1">
    <citation type="journal article" date="2018" name="Nat. Microbiol.">
        <title>Leveraging single-cell genomics to expand the fungal tree of life.</title>
        <authorList>
            <person name="Ahrendt S.R."/>
            <person name="Quandt C.A."/>
            <person name="Ciobanu D."/>
            <person name="Clum A."/>
            <person name="Salamov A."/>
            <person name="Andreopoulos B."/>
            <person name="Cheng J.F."/>
            <person name="Woyke T."/>
            <person name="Pelin A."/>
            <person name="Henrissat B."/>
            <person name="Reynolds N.K."/>
            <person name="Benny G.L."/>
            <person name="Smith M.E."/>
            <person name="James T.Y."/>
            <person name="Grigoriev I.V."/>
        </authorList>
    </citation>
    <scope>NUCLEOTIDE SEQUENCE [LARGE SCALE GENOMIC DNA]</scope>
    <source>
        <strain evidence="6">RSA 468</strain>
    </source>
</reference>
<comment type="function">
    <text evidence="4">GTPase involved in activation of the TORC1 signaling pathway, which promotes growth and represses autophagy in nutrient-rich conditions.</text>
</comment>
<dbReference type="GO" id="GO:1904263">
    <property type="term" value="P:positive regulation of TORC1 signaling"/>
    <property type="evidence" value="ECO:0007669"/>
    <property type="project" value="TreeGrafter"/>
</dbReference>
<evidence type="ECO:0000256" key="4">
    <source>
        <dbReference type="RuleBase" id="RU367014"/>
    </source>
</evidence>
<protein>
    <recommendedName>
        <fullName evidence="4">GTP-binding protein</fullName>
    </recommendedName>
</protein>
<dbReference type="GO" id="GO:0009267">
    <property type="term" value="P:cellular response to starvation"/>
    <property type="evidence" value="ECO:0007669"/>
    <property type="project" value="TreeGrafter"/>
</dbReference>
<comment type="subunit">
    <text evidence="4">Component of the GSE complex.</text>
</comment>
<dbReference type="Gene3D" id="3.40.50.300">
    <property type="entry name" value="P-loop containing nucleotide triphosphate hydrolases"/>
    <property type="match status" value="1"/>
</dbReference>
<evidence type="ECO:0000256" key="3">
    <source>
        <dbReference type="ARBA" id="ARBA00023134"/>
    </source>
</evidence>
<dbReference type="Gene3D" id="3.30.450.190">
    <property type="match status" value="1"/>
</dbReference>
<feature type="non-terminal residue" evidence="5">
    <location>
        <position position="1"/>
    </location>
</feature>
<keyword evidence="2 4" id="KW-0547">Nucleotide-binding</keyword>
<gene>
    <name evidence="5" type="ORF">BJ085DRAFT_706</name>
</gene>
<dbReference type="SUPFAM" id="SSF52540">
    <property type="entry name" value="P-loop containing nucleoside triphosphate hydrolases"/>
    <property type="match status" value="1"/>
</dbReference>
<dbReference type="GO" id="GO:1990131">
    <property type="term" value="C:Gtr1-Gtr2 GTPase complex"/>
    <property type="evidence" value="ECO:0007669"/>
    <property type="project" value="UniProtKB-UniRule"/>
</dbReference>
<keyword evidence="3 4" id="KW-0342">GTP-binding</keyword>
<dbReference type="InterPro" id="IPR006762">
    <property type="entry name" value="Gtr1_RagA"/>
</dbReference>
<evidence type="ECO:0000256" key="2">
    <source>
        <dbReference type="ARBA" id="ARBA00022741"/>
    </source>
</evidence>
<dbReference type="GO" id="GO:0003924">
    <property type="term" value="F:GTPase activity"/>
    <property type="evidence" value="ECO:0007669"/>
    <property type="project" value="UniProtKB-UniRule"/>
</dbReference>
<dbReference type="STRING" id="215637.A0A4P9ZNV2"/>
<dbReference type="GO" id="GO:0010507">
    <property type="term" value="P:negative regulation of autophagy"/>
    <property type="evidence" value="ECO:0007669"/>
    <property type="project" value="TreeGrafter"/>
</dbReference>
<name>A0A4P9ZNV2_9FUNG</name>
<dbReference type="GO" id="GO:0005525">
    <property type="term" value="F:GTP binding"/>
    <property type="evidence" value="ECO:0007669"/>
    <property type="project" value="UniProtKB-UniRule"/>
</dbReference>
<comment type="similarity">
    <text evidence="1 4">Belongs to the GTR/RAG GTP-binding protein family.</text>
</comment>
<dbReference type="GO" id="GO:0005634">
    <property type="term" value="C:nucleus"/>
    <property type="evidence" value="ECO:0007669"/>
    <property type="project" value="TreeGrafter"/>
</dbReference>
<feature type="non-terminal residue" evidence="5">
    <location>
        <position position="203"/>
    </location>
</feature>
<sequence>LGKSGSGKTSMRSIIFSHYSPYDTRRLGATMDVEHVSVRVLGRLQLALWDCGGQENFMFSFFSTQREYIFKSVEMLIYVFDMENREFDGELAYFDQCLEAIRFYSKDAKVVCLLHKMDLVGTDVQDKVIHDKTVELRKRTGKMPVEIYGTSIFEPSLYRAWSKIMNSIMPNIDLIRQHLQQFCAVADVAEVVLFEKSSFLAIA</sequence>
<evidence type="ECO:0000313" key="5">
    <source>
        <dbReference type="EMBL" id="RKP35116.1"/>
    </source>
</evidence>
<dbReference type="PANTHER" id="PTHR11259">
    <property type="entry name" value="RAS-RELATED GTP BINDING RAG/GTR YEAST"/>
    <property type="match status" value="1"/>
</dbReference>
<accession>A0A4P9ZNV2</accession>
<evidence type="ECO:0000256" key="1">
    <source>
        <dbReference type="ARBA" id="ARBA00007756"/>
    </source>
</evidence>
<dbReference type="Proteomes" id="UP000268162">
    <property type="component" value="Unassembled WGS sequence"/>
</dbReference>
<keyword evidence="6" id="KW-1185">Reference proteome</keyword>
<dbReference type="AlphaFoldDB" id="A0A4P9ZNV2"/>
<organism evidence="5 6">
    <name type="scientific">Dimargaris cristalligena</name>
    <dbReference type="NCBI Taxonomy" id="215637"/>
    <lineage>
        <taxon>Eukaryota</taxon>
        <taxon>Fungi</taxon>
        <taxon>Fungi incertae sedis</taxon>
        <taxon>Zoopagomycota</taxon>
        <taxon>Kickxellomycotina</taxon>
        <taxon>Dimargaritomycetes</taxon>
        <taxon>Dimargaritales</taxon>
        <taxon>Dimargaritaceae</taxon>
        <taxon>Dimargaris</taxon>
    </lineage>
</organism>
<dbReference type="PANTHER" id="PTHR11259:SF1">
    <property type="entry name" value="RAS-RELATED GTP-BINDING PROTEIN"/>
    <property type="match status" value="1"/>
</dbReference>
<proteinExistence type="inferred from homology"/>
<dbReference type="EMBL" id="ML002957">
    <property type="protein sequence ID" value="RKP35116.1"/>
    <property type="molecule type" value="Genomic_DNA"/>
</dbReference>
<dbReference type="Pfam" id="PF04670">
    <property type="entry name" value="Gtr1_RagA"/>
    <property type="match status" value="1"/>
</dbReference>
<evidence type="ECO:0000313" key="6">
    <source>
        <dbReference type="Proteomes" id="UP000268162"/>
    </source>
</evidence>